<evidence type="ECO:0000313" key="2">
    <source>
        <dbReference type="EMBL" id="JAC67531.1"/>
    </source>
</evidence>
<sequence>RSAGEGGSAVRSRHTNVSYTGTGRRRNRGHHGAVRRPVEPKAGGRGGNHPLRRQCASVARGRATGRPPPGEKG</sequence>
<dbReference type="EMBL" id="GBEZ01018961">
    <property type="protein sequence ID" value="JAC67531.1"/>
    <property type="molecule type" value="Transcribed_RNA"/>
</dbReference>
<reference evidence="2" key="1">
    <citation type="submission" date="2014-05" db="EMBL/GenBank/DDBJ databases">
        <title>The transcriptome of the halophilic microalga Tetraselmis sp. GSL018 isolated from the Great Salt Lake, Utah.</title>
        <authorList>
            <person name="Jinkerson R.E."/>
            <person name="D'Adamo S."/>
            <person name="Posewitz M.C."/>
        </authorList>
    </citation>
    <scope>NUCLEOTIDE SEQUENCE</scope>
    <source>
        <strain evidence="2">GSL018</strain>
    </source>
</reference>
<feature type="region of interest" description="Disordered" evidence="1">
    <location>
        <begin position="1"/>
        <end position="73"/>
    </location>
</feature>
<feature type="non-terminal residue" evidence="2">
    <location>
        <position position="1"/>
    </location>
</feature>
<protein>
    <submittedName>
        <fullName evidence="2">Uncharacterized protein</fullName>
    </submittedName>
</protein>
<name>A0A061RAK2_9CHLO</name>
<organism evidence="2">
    <name type="scientific">Tetraselmis sp. GSL018</name>
    <dbReference type="NCBI Taxonomy" id="582737"/>
    <lineage>
        <taxon>Eukaryota</taxon>
        <taxon>Viridiplantae</taxon>
        <taxon>Chlorophyta</taxon>
        <taxon>core chlorophytes</taxon>
        <taxon>Chlorodendrophyceae</taxon>
        <taxon>Chlorodendrales</taxon>
        <taxon>Chlorodendraceae</taxon>
        <taxon>Tetraselmis</taxon>
    </lineage>
</organism>
<evidence type="ECO:0000256" key="1">
    <source>
        <dbReference type="SAM" id="MobiDB-lite"/>
    </source>
</evidence>
<dbReference type="AlphaFoldDB" id="A0A061RAK2"/>
<accession>A0A061RAK2</accession>
<gene>
    <name evidence="2" type="ORF">TSPGSL018_10915</name>
</gene>
<proteinExistence type="predicted"/>
<feature type="compositionally biased region" description="Basic residues" evidence="1">
    <location>
        <begin position="23"/>
        <end position="34"/>
    </location>
</feature>
<feature type="non-terminal residue" evidence="2">
    <location>
        <position position="73"/>
    </location>
</feature>